<evidence type="ECO:0000256" key="2">
    <source>
        <dbReference type="ARBA" id="ARBA00023242"/>
    </source>
</evidence>
<reference evidence="4 5" key="1">
    <citation type="submission" date="2024-02" db="EMBL/GenBank/DDBJ databases">
        <title>First draft genome assembly of two strains of Seiridium cardinale.</title>
        <authorList>
            <person name="Emiliani G."/>
            <person name="Scali E."/>
        </authorList>
    </citation>
    <scope>NUCLEOTIDE SEQUENCE [LARGE SCALE GENOMIC DNA]</scope>
    <source>
        <strain evidence="4 5">BM-138-000479</strain>
    </source>
</reference>
<dbReference type="InterPro" id="IPR050613">
    <property type="entry name" value="Sec_Metabolite_Reg"/>
</dbReference>
<keyword evidence="2" id="KW-0539">Nucleus</keyword>
<dbReference type="Pfam" id="PF04082">
    <property type="entry name" value="Fungal_trans"/>
    <property type="match status" value="1"/>
</dbReference>
<evidence type="ECO:0000313" key="5">
    <source>
        <dbReference type="Proteomes" id="UP001465668"/>
    </source>
</evidence>
<proteinExistence type="predicted"/>
<organism evidence="4 5">
    <name type="scientific">Seiridium cardinale</name>
    <dbReference type="NCBI Taxonomy" id="138064"/>
    <lineage>
        <taxon>Eukaryota</taxon>
        <taxon>Fungi</taxon>
        <taxon>Dikarya</taxon>
        <taxon>Ascomycota</taxon>
        <taxon>Pezizomycotina</taxon>
        <taxon>Sordariomycetes</taxon>
        <taxon>Xylariomycetidae</taxon>
        <taxon>Amphisphaeriales</taxon>
        <taxon>Sporocadaceae</taxon>
        <taxon>Seiridium</taxon>
    </lineage>
</organism>
<dbReference type="Proteomes" id="UP001465668">
    <property type="component" value="Unassembled WGS sequence"/>
</dbReference>
<gene>
    <name evidence="4" type="ORF">SCAR479_06570</name>
</gene>
<sequence>MKSFYLRLSRNESVPSGQVALLLSIFSLSAFFYNAGPASEVATSELDATRLSKFWGNGALDVLDHSRRNSSGCMEDIQACILMSYVTYHIDGPSARGRLLATTATSIARDLRLHRLDANGEDPMNLETNPRVLIEQEVKRRVFWHIASTDWLHATISGPQEGMYFIHPSHVKVKLPRDCNDEEIAFGGMNDAMGEPQPTSMAFYLARVKLAHLCREMADIMPLETAKLMRIPYEHIINLDNRFVEFLSSLPSFLRFDVDSRGKSKTLETIYPNIPVMRYCITTAAHSRRFRLHQKFLLRITSDRRYGYSRHACLESARVVIQAYADSGKATDSPSAATSTARMAMAVHYTHLALTVMVMDLCFNQKEADAEERKAEVRDVMRALELERHISPLLDQSLNSLNDILQKHGVQLLDPVASGTNHSLDAGRVNASDEISPLHPAPLEEGINEDWLNMYPSFNEVWQTANQTEMGFDSVTWDDIFSTFDSRPF</sequence>
<evidence type="ECO:0000259" key="3">
    <source>
        <dbReference type="Pfam" id="PF04082"/>
    </source>
</evidence>
<accession>A0ABR2XSR1</accession>
<dbReference type="PANTHER" id="PTHR31001">
    <property type="entry name" value="UNCHARACTERIZED TRANSCRIPTIONAL REGULATORY PROTEIN"/>
    <property type="match status" value="1"/>
</dbReference>
<dbReference type="EMBL" id="JARVKM010000025">
    <property type="protein sequence ID" value="KAK9776832.1"/>
    <property type="molecule type" value="Genomic_DNA"/>
</dbReference>
<dbReference type="InterPro" id="IPR007219">
    <property type="entry name" value="XnlR_reg_dom"/>
</dbReference>
<comment type="subcellular location">
    <subcellularLocation>
        <location evidence="1">Nucleus</location>
    </subcellularLocation>
</comment>
<evidence type="ECO:0000313" key="4">
    <source>
        <dbReference type="EMBL" id="KAK9776832.1"/>
    </source>
</evidence>
<dbReference type="CDD" id="cd12148">
    <property type="entry name" value="fungal_TF_MHR"/>
    <property type="match status" value="1"/>
</dbReference>
<feature type="domain" description="Xylanolytic transcriptional activator regulatory" evidence="3">
    <location>
        <begin position="10"/>
        <end position="224"/>
    </location>
</feature>
<comment type="caution">
    <text evidence="4">The sequence shown here is derived from an EMBL/GenBank/DDBJ whole genome shotgun (WGS) entry which is preliminary data.</text>
</comment>
<protein>
    <submittedName>
        <fullName evidence="4">C6 zinc finger domain</fullName>
    </submittedName>
</protein>
<name>A0ABR2XSR1_9PEZI</name>
<dbReference type="PANTHER" id="PTHR31001:SF90">
    <property type="entry name" value="CENTROMERE DNA-BINDING PROTEIN COMPLEX CBF3 SUBUNIT B"/>
    <property type="match status" value="1"/>
</dbReference>
<keyword evidence="5" id="KW-1185">Reference proteome</keyword>
<evidence type="ECO:0000256" key="1">
    <source>
        <dbReference type="ARBA" id="ARBA00004123"/>
    </source>
</evidence>